<sequence length="295" mass="35250">MPEITKIKDTCVNLDTISGNIPKDEKPKNVPEYQQWLLSKFKDASSNERNKSYYESVFLKAKQDFEKSNFWTALTNNFKEYSDYYRVSTGYTLFANYLESGLKPEILIKPYDSFILKTFRYNVINNNSWPNEPEEGWMLPSKGFSKINDLLRTLIVVKYLDGVDFIVEKIKEIDNNCKVEYKAKDDGYYAAHVYITRTFEIPDFNWSTRKEDILVEIQITTQLQEVIRKLLHQHYEENRKKIEIESTKWQWDYKCDQFASNYLGHILHYIEGMIMDIRDKQDIKKFDTKEMTFHE</sequence>
<dbReference type="RefSeq" id="WP_011021887.1">
    <property type="nucleotide sequence ID" value="NC_003552.1"/>
</dbReference>
<dbReference type="InParanoid" id="Q8TPM0"/>
<dbReference type="Gene3D" id="3.30.460.10">
    <property type="entry name" value="Beta Polymerase, domain 2"/>
    <property type="match status" value="1"/>
</dbReference>
<accession>Q8TPM0</accession>
<dbReference type="EnsemblBacteria" id="AAM05292">
    <property type="protein sequence ID" value="AAM05292"/>
    <property type="gene ID" value="MA_1887"/>
</dbReference>
<dbReference type="InterPro" id="IPR043519">
    <property type="entry name" value="NT_sf"/>
</dbReference>
<evidence type="ECO:0000313" key="1">
    <source>
        <dbReference type="EMBL" id="AAM05292.1"/>
    </source>
</evidence>
<dbReference type="OrthoDB" id="381570at2157"/>
<evidence type="ECO:0000313" key="2">
    <source>
        <dbReference type="Proteomes" id="UP000002487"/>
    </source>
</evidence>
<organism evidence="1 2">
    <name type="scientific">Methanosarcina acetivorans (strain ATCC 35395 / DSM 2834 / JCM 12185 / C2A)</name>
    <dbReference type="NCBI Taxonomy" id="188937"/>
    <lineage>
        <taxon>Archaea</taxon>
        <taxon>Methanobacteriati</taxon>
        <taxon>Methanobacteriota</taxon>
        <taxon>Stenosarchaea group</taxon>
        <taxon>Methanomicrobia</taxon>
        <taxon>Methanosarcinales</taxon>
        <taxon>Methanosarcinaceae</taxon>
        <taxon>Methanosarcina</taxon>
    </lineage>
</organism>
<gene>
    <name evidence="1" type="ordered locus">MA_1887</name>
</gene>
<dbReference type="HOGENOM" id="CLU_942017_0_0_2"/>
<reference evidence="1 2" key="1">
    <citation type="journal article" date="2002" name="Genome Res.">
        <title>The genome of Methanosarcina acetivorans reveals extensive metabolic and physiological diversity.</title>
        <authorList>
            <person name="Galagan J.E."/>
            <person name="Nusbaum C."/>
            <person name="Roy A."/>
            <person name="Endrizzi M.G."/>
            <person name="Macdonald P."/>
            <person name="FitzHugh W."/>
            <person name="Calvo S."/>
            <person name="Engels R."/>
            <person name="Smirnov S."/>
            <person name="Atnoor D."/>
            <person name="Brown A."/>
            <person name="Allen N."/>
            <person name="Naylor J."/>
            <person name="Stange-Thomann N."/>
            <person name="DeArellano K."/>
            <person name="Johnson R."/>
            <person name="Linton L."/>
            <person name="McEwan P."/>
            <person name="McKernan K."/>
            <person name="Talamas J."/>
            <person name="Tirrell A."/>
            <person name="Ye W."/>
            <person name="Zimmer A."/>
            <person name="Barber R.D."/>
            <person name="Cann I."/>
            <person name="Graham D.E."/>
            <person name="Grahame D.A."/>
            <person name="Guss A."/>
            <person name="Hedderich R."/>
            <person name="Ingram-Smith C."/>
            <person name="Kuettner C.H."/>
            <person name="Krzycki J.A."/>
            <person name="Leigh J.A."/>
            <person name="Li W."/>
            <person name="Liu J."/>
            <person name="Mukhopadhyay B."/>
            <person name="Reeve J.N."/>
            <person name="Smith K."/>
            <person name="Springer T.A."/>
            <person name="Umayam L.A."/>
            <person name="White O."/>
            <person name="White R.H."/>
            <person name="de Macario E.C."/>
            <person name="Ferry J.G."/>
            <person name="Jarrell K.F."/>
            <person name="Jing H."/>
            <person name="Macario A.J.L."/>
            <person name="Paulsen I."/>
            <person name="Pritchett M."/>
            <person name="Sowers K.R."/>
            <person name="Swanson R.V."/>
            <person name="Zinder S.H."/>
            <person name="Lander E."/>
            <person name="Metcalf W.W."/>
            <person name="Birren B."/>
        </authorList>
    </citation>
    <scope>NUCLEOTIDE SEQUENCE [LARGE SCALE GENOMIC DNA]</scope>
    <source>
        <strain evidence="2">ATCC 35395 / DSM 2834 / JCM 12185 / C2A</strain>
    </source>
</reference>
<dbReference type="SUPFAM" id="SSF81301">
    <property type="entry name" value="Nucleotidyltransferase"/>
    <property type="match status" value="1"/>
</dbReference>
<dbReference type="GeneID" id="1473776"/>
<dbReference type="AlphaFoldDB" id="Q8TPM0"/>
<protein>
    <submittedName>
        <fullName evidence="1">Uncharacterized protein</fullName>
    </submittedName>
</protein>
<dbReference type="KEGG" id="mac:MA_1887"/>
<proteinExistence type="predicted"/>
<keyword evidence="2" id="KW-1185">Reference proteome</keyword>
<dbReference type="EMBL" id="AE010299">
    <property type="protein sequence ID" value="AAM05292.1"/>
    <property type="molecule type" value="Genomic_DNA"/>
</dbReference>
<name>Q8TPM0_METAC</name>
<dbReference type="Proteomes" id="UP000002487">
    <property type="component" value="Chromosome"/>
</dbReference>